<accession>A0ABY5HCH2</accession>
<keyword evidence="2 3" id="KW-0175">Coiled coil</keyword>
<evidence type="ECO:0000256" key="2">
    <source>
        <dbReference type="ARBA" id="ARBA00023054"/>
    </source>
</evidence>
<evidence type="ECO:0000259" key="4">
    <source>
        <dbReference type="Pfam" id="PF25989"/>
    </source>
</evidence>
<evidence type="ECO:0000256" key="3">
    <source>
        <dbReference type="SAM" id="Coils"/>
    </source>
</evidence>
<evidence type="ECO:0000256" key="1">
    <source>
        <dbReference type="ARBA" id="ARBA00004196"/>
    </source>
</evidence>
<reference evidence="5" key="1">
    <citation type="submission" date="2021-04" db="EMBL/GenBank/DDBJ databases">
        <title>Oceanospirillales bacteria with DddD are important DMSP degraders in coastal seawater.</title>
        <authorList>
            <person name="Liu J."/>
        </authorList>
    </citation>
    <scope>NUCLEOTIDE SEQUENCE</scope>
    <source>
        <strain evidence="5">D13-4</strain>
    </source>
</reference>
<dbReference type="Gene3D" id="6.10.140.1990">
    <property type="match status" value="1"/>
</dbReference>
<protein>
    <submittedName>
        <fullName evidence="5">HlyD family efflux transporter periplasmic adaptor subunit</fullName>
    </submittedName>
</protein>
<name>A0ABY5HCH2_9PSED</name>
<feature type="coiled-coil region" evidence="3">
    <location>
        <begin position="159"/>
        <end position="193"/>
    </location>
</feature>
<comment type="subcellular location">
    <subcellularLocation>
        <location evidence="1">Cell envelope</location>
    </subcellularLocation>
</comment>
<keyword evidence="6" id="KW-1185">Reference proteome</keyword>
<dbReference type="PANTHER" id="PTHR32347:SF29">
    <property type="entry name" value="UPF0194 MEMBRANE PROTEIN YBHG"/>
    <property type="match status" value="1"/>
</dbReference>
<dbReference type="PANTHER" id="PTHR32347">
    <property type="entry name" value="EFFLUX SYSTEM COMPONENT YKNX-RELATED"/>
    <property type="match status" value="1"/>
</dbReference>
<gene>
    <name evidence="5" type="ORF">KDW96_07000</name>
</gene>
<feature type="coiled-coil region" evidence="3">
    <location>
        <begin position="107"/>
        <end position="134"/>
    </location>
</feature>
<dbReference type="InterPro" id="IPR050465">
    <property type="entry name" value="UPF0194_transport"/>
</dbReference>
<organism evidence="5 6">
    <name type="scientific">Pseudomonas benzenivorans</name>
    <dbReference type="NCBI Taxonomy" id="556533"/>
    <lineage>
        <taxon>Bacteria</taxon>
        <taxon>Pseudomonadati</taxon>
        <taxon>Pseudomonadota</taxon>
        <taxon>Gammaproteobacteria</taxon>
        <taxon>Pseudomonadales</taxon>
        <taxon>Pseudomonadaceae</taxon>
        <taxon>Pseudomonas</taxon>
    </lineage>
</organism>
<evidence type="ECO:0000313" key="6">
    <source>
        <dbReference type="Proteomes" id="UP001059672"/>
    </source>
</evidence>
<sequence>MKRQVAHSRSRTWISLGLGALLAAALAYAFWPRPLQVDVGTVRRAPMQLSIDEEGRTRVRDPYVVSAPFAGRLLRVEVEPGDRVEGGRSVVARLLPSLPAPLDRRSREQARAQLDASKAALAEAQATLSGATAEQRLSDVELSRTRRLRARDAVAPAELDRAERAARIAAAERERAQAGVTRAEAEVASARARLLRVEPEARDAATAPADGGPVAMRAPVSGQVLRLFQESASSLADGAPILEIGDVANDLEVLVELLSSDAVRVAPGNPVIIDNWGGADPLQGVVERIEPAGFTKFSALGVEEQRVNTLIRLSDPPERRAGLGHGYRVLARIIVWRAAETLSLPSSALFRHDRDWAVFAVEAGRARLTLVEVGANNGRQAQILGGLDADARVVLYPGAELSEGARVEPRSLAQGR</sequence>
<dbReference type="Pfam" id="PF25989">
    <property type="entry name" value="YknX_C"/>
    <property type="match status" value="1"/>
</dbReference>
<dbReference type="EMBL" id="CP073346">
    <property type="protein sequence ID" value="UTW09047.1"/>
    <property type="molecule type" value="Genomic_DNA"/>
</dbReference>
<dbReference type="Proteomes" id="UP001059672">
    <property type="component" value="Chromosome"/>
</dbReference>
<proteinExistence type="predicted"/>
<evidence type="ECO:0000313" key="5">
    <source>
        <dbReference type="EMBL" id="UTW09047.1"/>
    </source>
</evidence>
<dbReference type="Gene3D" id="2.40.420.20">
    <property type="match status" value="1"/>
</dbReference>
<dbReference type="InterPro" id="IPR058637">
    <property type="entry name" value="YknX-like_C"/>
</dbReference>
<dbReference type="RefSeq" id="WP_255839719.1">
    <property type="nucleotide sequence ID" value="NZ_CP073346.1"/>
</dbReference>
<dbReference type="InterPro" id="IPR030190">
    <property type="entry name" value="MacA_alpha-hairpin_sf"/>
</dbReference>
<feature type="domain" description="YknX-like C-terminal permuted SH3-like" evidence="4">
    <location>
        <begin position="342"/>
        <end position="408"/>
    </location>
</feature>